<protein>
    <submittedName>
        <fullName evidence="3">VacJ family lipoprotein</fullName>
    </submittedName>
</protein>
<comment type="similarity">
    <text evidence="1">Belongs to the MlaA family.</text>
</comment>
<organism evidence="3 4">
    <name type="scientific">Hankyongella ginsenosidimutans</name>
    <dbReference type="NCBI Taxonomy" id="1763828"/>
    <lineage>
        <taxon>Bacteria</taxon>
        <taxon>Pseudomonadati</taxon>
        <taxon>Pseudomonadota</taxon>
        <taxon>Alphaproteobacteria</taxon>
        <taxon>Sphingomonadales</taxon>
        <taxon>Sphingomonadaceae</taxon>
        <taxon>Hankyongella</taxon>
    </lineage>
</organism>
<proteinExistence type="inferred from homology"/>
<keyword evidence="4" id="KW-1185">Reference proteome</keyword>
<dbReference type="PANTHER" id="PTHR30035">
    <property type="entry name" value="LIPOPROTEIN VACJ-RELATED"/>
    <property type="match status" value="1"/>
</dbReference>
<accession>A0A4D7C2Z0</accession>
<keyword evidence="3" id="KW-0449">Lipoprotein</keyword>
<dbReference type="EMBL" id="CP039704">
    <property type="protein sequence ID" value="QCI80074.1"/>
    <property type="molecule type" value="Genomic_DNA"/>
</dbReference>
<dbReference type="KEGG" id="hgn:E6W36_12815"/>
<evidence type="ECO:0000256" key="1">
    <source>
        <dbReference type="ARBA" id="ARBA00010634"/>
    </source>
</evidence>
<dbReference type="GO" id="GO:0120010">
    <property type="term" value="P:intermembrane phospholipid transfer"/>
    <property type="evidence" value="ECO:0007669"/>
    <property type="project" value="TreeGrafter"/>
</dbReference>
<dbReference type="Pfam" id="PF04333">
    <property type="entry name" value="MlaA"/>
    <property type="match status" value="1"/>
</dbReference>
<reference evidence="4" key="1">
    <citation type="submission" date="2019-04" db="EMBL/GenBank/DDBJ databases">
        <title>Complete genome sequence of Sphingomonas sp. W1-2-3.</title>
        <authorList>
            <person name="Im W.T."/>
        </authorList>
    </citation>
    <scope>NUCLEOTIDE SEQUENCE [LARGE SCALE GENOMIC DNA]</scope>
    <source>
        <strain evidence="4">W1-2-3</strain>
    </source>
</reference>
<dbReference type="Proteomes" id="UP000298714">
    <property type="component" value="Chromosome"/>
</dbReference>
<dbReference type="InterPro" id="IPR007428">
    <property type="entry name" value="MlaA"/>
</dbReference>
<name>A0A4D7C2Z0_9SPHN</name>
<dbReference type="AlphaFoldDB" id="A0A4D7C2Z0"/>
<gene>
    <name evidence="3" type="ORF">E6W36_12815</name>
</gene>
<sequence length="171" mass="18794">MGRQTTGRRFRANPWCVGVGDGPFLMLPFLGPSNPRDLVGFVAETFGSPSNVVLSRAVANSIDYGLTGLQIVDLRTRALDSVDKLLETSSDPYVALRSAYIQQRRFLVKDGESTITIPADDEFLEDTAPAAPQDGEHPLQSSTQQQVIAYAEDIMEPVYYNPELHSDCISE</sequence>
<dbReference type="GO" id="GO:0016020">
    <property type="term" value="C:membrane"/>
    <property type="evidence" value="ECO:0007669"/>
    <property type="project" value="InterPro"/>
</dbReference>
<keyword evidence="2" id="KW-0732">Signal</keyword>
<evidence type="ECO:0000256" key="2">
    <source>
        <dbReference type="ARBA" id="ARBA00022729"/>
    </source>
</evidence>
<evidence type="ECO:0000313" key="3">
    <source>
        <dbReference type="EMBL" id="QCI80074.1"/>
    </source>
</evidence>
<dbReference type="PANTHER" id="PTHR30035:SF3">
    <property type="entry name" value="INTERMEMBRANE PHOSPHOLIPID TRANSPORT SYSTEM LIPOPROTEIN MLAA"/>
    <property type="match status" value="1"/>
</dbReference>
<evidence type="ECO:0000313" key="4">
    <source>
        <dbReference type="Proteomes" id="UP000298714"/>
    </source>
</evidence>